<name>A0ABV2TH18_9RHOO</name>
<organism evidence="2 3">
    <name type="scientific">Uliginosibacterium flavum</name>
    <dbReference type="NCBI Taxonomy" id="1396831"/>
    <lineage>
        <taxon>Bacteria</taxon>
        <taxon>Pseudomonadati</taxon>
        <taxon>Pseudomonadota</taxon>
        <taxon>Betaproteobacteria</taxon>
        <taxon>Rhodocyclales</taxon>
        <taxon>Zoogloeaceae</taxon>
        <taxon>Uliginosibacterium</taxon>
    </lineage>
</organism>
<dbReference type="RefSeq" id="WP_354599685.1">
    <property type="nucleotide sequence ID" value="NZ_JBEWZI010000003.1"/>
</dbReference>
<keyword evidence="2" id="KW-0808">Transferase</keyword>
<dbReference type="SUPFAM" id="SSF53756">
    <property type="entry name" value="UDP-Glycosyltransferase/glycogen phosphorylase"/>
    <property type="match status" value="1"/>
</dbReference>
<protein>
    <submittedName>
        <fullName evidence="2">Glycosyltransferase</fullName>
        <ecNumber evidence="2">2.4.-.-</ecNumber>
    </submittedName>
</protein>
<evidence type="ECO:0000259" key="1">
    <source>
        <dbReference type="Pfam" id="PF13524"/>
    </source>
</evidence>
<dbReference type="Pfam" id="PF13524">
    <property type="entry name" value="Glyco_trans_1_2"/>
    <property type="match status" value="1"/>
</dbReference>
<comment type="caution">
    <text evidence="2">The sequence shown here is derived from an EMBL/GenBank/DDBJ whole genome shotgun (WGS) entry which is preliminary data.</text>
</comment>
<evidence type="ECO:0000313" key="2">
    <source>
        <dbReference type="EMBL" id="MET7013221.1"/>
    </source>
</evidence>
<dbReference type="EC" id="2.4.-.-" evidence="2"/>
<accession>A0ABV2TH18</accession>
<keyword evidence="2" id="KW-0328">Glycosyltransferase</keyword>
<sequence length="349" mass="39822">MSKPRVLISFVFQENGGLFIPLGPSCRDALENFGFEVDVFNALFEIRRGFFWKTLERAAVFGGRLIGRSKAATKAKLPWLEEAQRFEGIVRKCREFKPDYLLVISTYTYPKHVLDSIRRESDIKAMIGWCVEGPTWAGNPDFESTLYDHYFCIHQCNIANPSIHFLPALGFDPQNFHKMAGLKKEHDIVFVGQEKKRRVEWLTPLQDLNLEIYGPKWEQTALSTKHASSGIFGADVNRLYNQSKIVINVSAWPQEASGCLNLRILDVPATGSLLLTDYAPGIEEYLIPDQEVVIAHSPEEMRDKARYYLEHEAERERIAQAGWAKVQTLETYPQKMQRLLAACGIPLPE</sequence>
<dbReference type="Proteomes" id="UP001549691">
    <property type="component" value="Unassembled WGS sequence"/>
</dbReference>
<proteinExistence type="predicted"/>
<dbReference type="Gene3D" id="3.40.50.2000">
    <property type="entry name" value="Glycogen Phosphorylase B"/>
    <property type="match status" value="1"/>
</dbReference>
<dbReference type="GO" id="GO:0016757">
    <property type="term" value="F:glycosyltransferase activity"/>
    <property type="evidence" value="ECO:0007669"/>
    <property type="project" value="UniProtKB-KW"/>
</dbReference>
<dbReference type="InterPro" id="IPR055259">
    <property type="entry name" value="YkvP/CgeB_Glyco_trans-like"/>
</dbReference>
<feature type="domain" description="Spore protein YkvP/CgeB glycosyl transferase-like" evidence="1">
    <location>
        <begin position="198"/>
        <end position="341"/>
    </location>
</feature>
<evidence type="ECO:0000313" key="3">
    <source>
        <dbReference type="Proteomes" id="UP001549691"/>
    </source>
</evidence>
<dbReference type="EMBL" id="JBEWZI010000003">
    <property type="protein sequence ID" value="MET7013221.1"/>
    <property type="molecule type" value="Genomic_DNA"/>
</dbReference>
<keyword evidence="3" id="KW-1185">Reference proteome</keyword>
<gene>
    <name evidence="2" type="ORF">ABXR19_03405</name>
</gene>
<reference evidence="2 3" key="1">
    <citation type="submission" date="2024-07" db="EMBL/GenBank/DDBJ databases">
        <title>Uliginosibacterium flavum JJ3220;KACC:17644.</title>
        <authorList>
            <person name="Kim M.K."/>
        </authorList>
    </citation>
    <scope>NUCLEOTIDE SEQUENCE [LARGE SCALE GENOMIC DNA]</scope>
    <source>
        <strain evidence="2 3">KACC:17644</strain>
    </source>
</reference>